<keyword evidence="6" id="KW-0326">Glycosidase</keyword>
<dbReference type="EMBL" id="CP097160">
    <property type="protein sequence ID" value="UQN15520.1"/>
    <property type="molecule type" value="Genomic_DNA"/>
</dbReference>
<dbReference type="NCBIfam" id="TIGR00567">
    <property type="entry name" value="3mg"/>
    <property type="match status" value="1"/>
</dbReference>
<keyword evidence="4 5" id="KW-0234">DNA repair</keyword>
<dbReference type="Pfam" id="PF02245">
    <property type="entry name" value="Pur_DNA_glyco"/>
    <property type="match status" value="1"/>
</dbReference>
<dbReference type="InterPro" id="IPR011034">
    <property type="entry name" value="Formyl_transferase-like_C_sf"/>
</dbReference>
<keyword evidence="2 5" id="KW-0227">DNA damage</keyword>
<evidence type="ECO:0000256" key="1">
    <source>
        <dbReference type="ARBA" id="ARBA00009232"/>
    </source>
</evidence>
<sequence>MSNDGTWDWLHAPVEVAARRLLGCTVVRELDGRILRARIVEVEAYDEEDPASHTHRGPTPRNAAMFLAAGHAYVYLSYGIHHCLNVVVGEAGHGAGLLIRAVEPLEGEDVMLARRGTSRRQLTNGPGKVCAALGIDLSLTGHDLSLPPLQLERECEHPLSDIVVTTRIGISKAAEAPRRFYLGGYPDVSRK</sequence>
<accession>A0ABY4N0P9</accession>
<dbReference type="SUPFAM" id="SSF50486">
    <property type="entry name" value="FMT C-terminal domain-like"/>
    <property type="match status" value="1"/>
</dbReference>
<protein>
    <recommendedName>
        <fullName evidence="5">Putative 3-methyladenine DNA glycosylase</fullName>
        <ecNumber evidence="5">3.2.2.-</ecNumber>
    </recommendedName>
</protein>
<evidence type="ECO:0000313" key="6">
    <source>
        <dbReference type="EMBL" id="UQN15520.1"/>
    </source>
</evidence>
<evidence type="ECO:0000256" key="2">
    <source>
        <dbReference type="ARBA" id="ARBA00022763"/>
    </source>
</evidence>
<proteinExistence type="inferred from homology"/>
<comment type="similarity">
    <text evidence="1 5">Belongs to the DNA glycosylase MPG family.</text>
</comment>
<dbReference type="InterPro" id="IPR036995">
    <property type="entry name" value="MPG_sf"/>
</dbReference>
<dbReference type="InterPro" id="IPR003180">
    <property type="entry name" value="MPG"/>
</dbReference>
<evidence type="ECO:0000256" key="3">
    <source>
        <dbReference type="ARBA" id="ARBA00022801"/>
    </source>
</evidence>
<name>A0ABY4N0P9_9MICO</name>
<gene>
    <name evidence="6" type="ORF">M3M28_03385</name>
</gene>
<dbReference type="PANTHER" id="PTHR10429">
    <property type="entry name" value="DNA-3-METHYLADENINE GLYCOSYLASE"/>
    <property type="match status" value="1"/>
</dbReference>
<dbReference type="EC" id="3.2.2.-" evidence="5"/>
<evidence type="ECO:0000256" key="5">
    <source>
        <dbReference type="HAMAP-Rule" id="MF_00527"/>
    </source>
</evidence>
<evidence type="ECO:0000256" key="4">
    <source>
        <dbReference type="ARBA" id="ARBA00023204"/>
    </source>
</evidence>
<organism evidence="6">
    <name type="scientific">Gulosibacter sediminis</name>
    <dbReference type="NCBI Taxonomy" id="1729695"/>
    <lineage>
        <taxon>Bacteria</taxon>
        <taxon>Bacillati</taxon>
        <taxon>Actinomycetota</taxon>
        <taxon>Actinomycetes</taxon>
        <taxon>Micrococcales</taxon>
        <taxon>Microbacteriaceae</taxon>
        <taxon>Gulosibacter</taxon>
    </lineage>
</organism>
<dbReference type="NCBIfam" id="NF002003">
    <property type="entry name" value="PRK00802.1-3"/>
    <property type="match status" value="1"/>
</dbReference>
<dbReference type="CDD" id="cd00540">
    <property type="entry name" value="AAG"/>
    <property type="match status" value="1"/>
</dbReference>
<dbReference type="PANTHER" id="PTHR10429:SF0">
    <property type="entry name" value="DNA-3-METHYLADENINE GLYCOSYLASE"/>
    <property type="match status" value="1"/>
</dbReference>
<keyword evidence="3 5" id="KW-0378">Hydrolase</keyword>
<dbReference type="GO" id="GO:0016798">
    <property type="term" value="F:hydrolase activity, acting on glycosyl bonds"/>
    <property type="evidence" value="ECO:0007669"/>
    <property type="project" value="UniProtKB-KW"/>
</dbReference>
<dbReference type="HAMAP" id="MF_00527">
    <property type="entry name" value="3MGH"/>
    <property type="match status" value="1"/>
</dbReference>
<reference evidence="6" key="1">
    <citation type="submission" date="2022-05" db="EMBL/GenBank/DDBJ databases">
        <title>Complete genome sequence of toluene-degrading Gulosibacter sediminis strain ACHW.36C.</title>
        <authorList>
            <person name="Wai A.C."/>
            <person name="Lai G.K."/>
            <person name="Griffin S.D."/>
            <person name="Leung F.C."/>
        </authorList>
    </citation>
    <scope>NUCLEOTIDE SEQUENCE [LARGE SCALE GENOMIC DNA]</scope>
    <source>
        <strain evidence="6">ACHW.36C</strain>
    </source>
</reference>
<dbReference type="Gene3D" id="3.10.300.10">
    <property type="entry name" value="Methylpurine-DNA glycosylase (MPG)"/>
    <property type="match status" value="1"/>
</dbReference>